<dbReference type="AlphaFoldDB" id="A0A4S4KTW6"/>
<reference evidence="1 2" key="1">
    <citation type="submission" date="2019-02" db="EMBL/GenBank/DDBJ databases">
        <title>Genome sequencing of the rare red list fungi Phlebia centrifuga.</title>
        <authorList>
            <person name="Buettner E."/>
            <person name="Kellner H."/>
        </authorList>
    </citation>
    <scope>NUCLEOTIDE SEQUENCE [LARGE SCALE GENOMIC DNA]</scope>
    <source>
        <strain evidence="1 2">DSM 108282</strain>
    </source>
</reference>
<name>A0A4S4KTW6_9APHY</name>
<keyword evidence="2" id="KW-1185">Reference proteome</keyword>
<dbReference type="Proteomes" id="UP000309038">
    <property type="component" value="Unassembled WGS sequence"/>
</dbReference>
<gene>
    <name evidence="1" type="ORF">EW026_g841</name>
</gene>
<comment type="caution">
    <text evidence="1">The sequence shown here is derived from an EMBL/GenBank/DDBJ whole genome shotgun (WGS) entry which is preliminary data.</text>
</comment>
<protein>
    <submittedName>
        <fullName evidence="1">Uncharacterized protein</fullName>
    </submittedName>
</protein>
<sequence>MNGLNTQRIMGYSVTVNIYSFEGADDPNFELGEFDKDNFPAEVIIPTVDKYSSVCFAMWANMRDLGNTPIDLDLVKMTLPCEGFNRFLVLTDNYHDDSSLTEEKLGELQKILGRDDAPKWYPWTYFQWNRDPAGGQP</sequence>
<evidence type="ECO:0000313" key="2">
    <source>
        <dbReference type="Proteomes" id="UP000309038"/>
    </source>
</evidence>
<dbReference type="EMBL" id="SGPJ01000013">
    <property type="protein sequence ID" value="THH01947.1"/>
    <property type="molecule type" value="Genomic_DNA"/>
</dbReference>
<organism evidence="1 2">
    <name type="scientific">Hermanssonia centrifuga</name>
    <dbReference type="NCBI Taxonomy" id="98765"/>
    <lineage>
        <taxon>Eukaryota</taxon>
        <taxon>Fungi</taxon>
        <taxon>Dikarya</taxon>
        <taxon>Basidiomycota</taxon>
        <taxon>Agaricomycotina</taxon>
        <taxon>Agaricomycetes</taxon>
        <taxon>Polyporales</taxon>
        <taxon>Meruliaceae</taxon>
        <taxon>Hermanssonia</taxon>
    </lineage>
</organism>
<proteinExistence type="predicted"/>
<accession>A0A4S4KTW6</accession>
<evidence type="ECO:0000313" key="1">
    <source>
        <dbReference type="EMBL" id="THH01947.1"/>
    </source>
</evidence>